<name>A0A1A9ZPL3_GLOPL</name>
<accession>A0A1A9ZPL3</accession>
<sequence length="171" mass="19198">MHSYSWLGTSIPTHTRILLPSNQVILNKSYRSQQLQISIDKIVTGIRLSKRPLPALIIQAEEMIAFMSHNNNDFKPKELQIMCYEHFCNEKITSFMSRFRLTFSFLISSNSISSTETFCACLSTPGLSKTSQVRVGLGLPPSLTQAKFSSEFSLTGTNILPASKRLESMSK</sequence>
<proteinExistence type="predicted"/>
<reference evidence="2" key="1">
    <citation type="submission" date="2014-03" db="EMBL/GenBank/DDBJ databases">
        <authorList>
            <person name="Aksoy S."/>
            <person name="Warren W."/>
            <person name="Wilson R.K."/>
        </authorList>
    </citation>
    <scope>NUCLEOTIDE SEQUENCE [LARGE SCALE GENOMIC DNA]</scope>
    <source>
        <strain evidence="2">IAEA</strain>
    </source>
</reference>
<dbReference type="Proteomes" id="UP000092445">
    <property type="component" value="Unassembled WGS sequence"/>
</dbReference>
<dbReference type="VEuPathDB" id="VectorBase:GPAI021073"/>
<dbReference type="AlphaFoldDB" id="A0A1A9ZPL3"/>
<reference evidence="1" key="2">
    <citation type="submission" date="2020-05" db="UniProtKB">
        <authorList>
            <consortium name="EnsemblMetazoa"/>
        </authorList>
    </citation>
    <scope>IDENTIFICATION</scope>
    <source>
        <strain evidence="1">IAEA</strain>
    </source>
</reference>
<organism evidence="1 2">
    <name type="scientific">Glossina pallidipes</name>
    <name type="common">Tsetse fly</name>
    <dbReference type="NCBI Taxonomy" id="7398"/>
    <lineage>
        <taxon>Eukaryota</taxon>
        <taxon>Metazoa</taxon>
        <taxon>Ecdysozoa</taxon>
        <taxon>Arthropoda</taxon>
        <taxon>Hexapoda</taxon>
        <taxon>Insecta</taxon>
        <taxon>Pterygota</taxon>
        <taxon>Neoptera</taxon>
        <taxon>Endopterygota</taxon>
        <taxon>Diptera</taxon>
        <taxon>Brachycera</taxon>
        <taxon>Muscomorpha</taxon>
        <taxon>Hippoboscoidea</taxon>
        <taxon>Glossinidae</taxon>
        <taxon>Glossina</taxon>
    </lineage>
</organism>
<keyword evidence="2" id="KW-1185">Reference proteome</keyword>
<evidence type="ECO:0000313" key="1">
    <source>
        <dbReference type="EnsemblMetazoa" id="GPAI021073-PA"/>
    </source>
</evidence>
<evidence type="ECO:0000313" key="2">
    <source>
        <dbReference type="Proteomes" id="UP000092445"/>
    </source>
</evidence>
<dbReference type="EnsemblMetazoa" id="GPAI021073-RA">
    <property type="protein sequence ID" value="GPAI021073-PA"/>
    <property type="gene ID" value="GPAI021073"/>
</dbReference>
<protein>
    <submittedName>
        <fullName evidence="1">Uncharacterized protein</fullName>
    </submittedName>
</protein>